<dbReference type="GO" id="GO:0004519">
    <property type="term" value="F:endonuclease activity"/>
    <property type="evidence" value="ECO:0007669"/>
    <property type="project" value="UniProtKB-KW"/>
</dbReference>
<dbReference type="GO" id="GO:0003677">
    <property type="term" value="F:DNA binding"/>
    <property type="evidence" value="ECO:0007669"/>
    <property type="project" value="InterPro"/>
</dbReference>
<dbReference type="InterPro" id="IPR011856">
    <property type="entry name" value="tRNA_endonuc-like_dom_sf"/>
</dbReference>
<keyword evidence="3" id="KW-0540">Nuclease</keyword>
<keyword evidence="3" id="KW-0255">Endonuclease</keyword>
<name>A0A641AJG6_9ACTN</name>
<dbReference type="AlphaFoldDB" id="A0A641AJG6"/>
<accession>A0A641AJG6</accession>
<dbReference type="InterPro" id="IPR011335">
    <property type="entry name" value="Restrct_endonuc-II-like"/>
</dbReference>
<dbReference type="EMBL" id="SDPP02000003">
    <property type="protein sequence ID" value="KAA1375981.1"/>
    <property type="molecule type" value="Genomic_DNA"/>
</dbReference>
<dbReference type="Proteomes" id="UP001515100">
    <property type="component" value="Unassembled WGS sequence"/>
</dbReference>
<dbReference type="OrthoDB" id="3764233at2"/>
<sequence length="232" mass="25197">MTNAQPSYVSTWQQAEENAAAWVRHWGWTDARVTETGPDGGIDVIGRGVVAQVKFKSSQTGAPDIQRLYGASYKHPGSQLIFFSGSSYSKKAIEVADEIGIALYTYDIIGAITAINRAAHGVVARRAAMDQQPMQTRHRPVAAGARLRKVDSFAGMKIYDRRRFNRGTIQAVLAFILFCSAITGLGTLSETKDRADLAGLILAVIFCLLASVLVGTRAYRNWRGASSQTGAR</sequence>
<feature type="domain" description="Restriction endonuclease type IV Mrr" evidence="2">
    <location>
        <begin position="11"/>
        <end position="105"/>
    </location>
</feature>
<keyword evidence="1" id="KW-1133">Transmembrane helix</keyword>
<organism evidence="3 4">
    <name type="scientific">Aeromicrobium fastidiosum</name>
    <dbReference type="NCBI Taxonomy" id="52699"/>
    <lineage>
        <taxon>Bacteria</taxon>
        <taxon>Bacillati</taxon>
        <taxon>Actinomycetota</taxon>
        <taxon>Actinomycetes</taxon>
        <taxon>Propionibacteriales</taxon>
        <taxon>Nocardioidaceae</taxon>
        <taxon>Aeromicrobium</taxon>
    </lineage>
</organism>
<gene>
    <name evidence="3" type="ORF">ESP62_010995</name>
</gene>
<keyword evidence="1" id="KW-0472">Membrane</keyword>
<dbReference type="Gene3D" id="3.40.1350.10">
    <property type="match status" value="1"/>
</dbReference>
<feature type="transmembrane region" description="Helical" evidence="1">
    <location>
        <begin position="167"/>
        <end position="185"/>
    </location>
</feature>
<comment type="caution">
    <text evidence="3">The sequence shown here is derived from an EMBL/GenBank/DDBJ whole genome shotgun (WGS) entry which is preliminary data.</text>
</comment>
<dbReference type="RefSeq" id="WP_129183575.1">
    <property type="nucleotide sequence ID" value="NZ_JAGIOG010000001.1"/>
</dbReference>
<feature type="transmembrane region" description="Helical" evidence="1">
    <location>
        <begin position="197"/>
        <end position="219"/>
    </location>
</feature>
<keyword evidence="3" id="KW-0378">Hydrolase</keyword>
<dbReference type="SUPFAM" id="SSF52980">
    <property type="entry name" value="Restriction endonuclease-like"/>
    <property type="match status" value="1"/>
</dbReference>
<dbReference type="Pfam" id="PF04471">
    <property type="entry name" value="Mrr_cat"/>
    <property type="match status" value="1"/>
</dbReference>
<protein>
    <submittedName>
        <fullName evidence="3">Restriction endonuclease</fullName>
    </submittedName>
</protein>
<evidence type="ECO:0000259" key="2">
    <source>
        <dbReference type="Pfam" id="PF04471"/>
    </source>
</evidence>
<evidence type="ECO:0000313" key="3">
    <source>
        <dbReference type="EMBL" id="KAA1375981.1"/>
    </source>
</evidence>
<proteinExistence type="predicted"/>
<dbReference type="GO" id="GO:0009307">
    <property type="term" value="P:DNA restriction-modification system"/>
    <property type="evidence" value="ECO:0007669"/>
    <property type="project" value="InterPro"/>
</dbReference>
<evidence type="ECO:0000313" key="4">
    <source>
        <dbReference type="Proteomes" id="UP001515100"/>
    </source>
</evidence>
<reference evidence="3" key="1">
    <citation type="submission" date="2019-09" db="EMBL/GenBank/DDBJ databases">
        <authorList>
            <person name="Li J."/>
        </authorList>
    </citation>
    <scope>NUCLEOTIDE SEQUENCE [LARGE SCALE GENOMIC DNA]</scope>
    <source>
        <strain evidence="3">NRBC 14897</strain>
    </source>
</reference>
<keyword evidence="4" id="KW-1185">Reference proteome</keyword>
<dbReference type="InterPro" id="IPR007560">
    <property type="entry name" value="Restrct_endonuc_IV_Mrr"/>
</dbReference>
<keyword evidence="1" id="KW-0812">Transmembrane</keyword>
<evidence type="ECO:0000256" key="1">
    <source>
        <dbReference type="SAM" id="Phobius"/>
    </source>
</evidence>